<dbReference type="FunFam" id="2.60.40.3510:FF:000002">
    <property type="entry name" value="Delta-like protein"/>
    <property type="match status" value="1"/>
</dbReference>
<evidence type="ECO:0000256" key="1">
    <source>
        <dbReference type="ARBA" id="ARBA00004479"/>
    </source>
</evidence>
<feature type="disulfide bond" evidence="15">
    <location>
        <begin position="505"/>
        <end position="514"/>
    </location>
</feature>
<dbReference type="Pfam" id="PF00008">
    <property type="entry name" value="EGF"/>
    <property type="match status" value="5"/>
</dbReference>
<dbReference type="GO" id="GO:0007219">
    <property type="term" value="P:Notch signaling pathway"/>
    <property type="evidence" value="ECO:0007669"/>
    <property type="project" value="UniProtKB-KW"/>
</dbReference>
<dbReference type="AlphaFoldDB" id="A0AAJ7X3G1"/>
<feature type="signal peptide" evidence="20">
    <location>
        <begin position="1"/>
        <end position="22"/>
    </location>
</feature>
<keyword evidence="3 15" id="KW-0245">EGF-like domain</keyword>
<keyword evidence="7" id="KW-0221">Differentiation</keyword>
<dbReference type="SMART" id="SM00051">
    <property type="entry name" value="DSL"/>
    <property type="match status" value="1"/>
</dbReference>
<keyword evidence="2 17" id="KW-0217">Developmental protein</keyword>
<dbReference type="GO" id="GO:0030154">
    <property type="term" value="P:cell differentiation"/>
    <property type="evidence" value="ECO:0007669"/>
    <property type="project" value="UniProtKB-KW"/>
</dbReference>
<dbReference type="Proteomes" id="UP001318040">
    <property type="component" value="Chromosome 31"/>
</dbReference>
<evidence type="ECO:0000256" key="9">
    <source>
        <dbReference type="ARBA" id="ARBA00022843"/>
    </source>
</evidence>
<feature type="domain" description="EGF-like" evidence="21">
    <location>
        <begin position="440"/>
        <end position="476"/>
    </location>
</feature>
<keyword evidence="12 17" id="KW-0472">Membrane</keyword>
<evidence type="ECO:0000256" key="12">
    <source>
        <dbReference type="ARBA" id="ARBA00023136"/>
    </source>
</evidence>
<feature type="disulfide bond" evidence="15">
    <location>
        <begin position="390"/>
        <end position="399"/>
    </location>
</feature>
<evidence type="ECO:0000256" key="17">
    <source>
        <dbReference type="RuleBase" id="RU280815"/>
    </source>
</evidence>
<feature type="chain" id="PRO_5042539226" description="Delta-like protein" evidence="20">
    <location>
        <begin position="23"/>
        <end position="698"/>
    </location>
</feature>
<feature type="domain" description="EGF-like" evidence="21">
    <location>
        <begin position="325"/>
        <end position="361"/>
    </location>
</feature>
<feature type="disulfide bond" evidence="15">
    <location>
        <begin position="351"/>
        <end position="360"/>
    </location>
</feature>
<name>A0AAJ7X3G1_PETMA</name>
<evidence type="ECO:0000256" key="3">
    <source>
        <dbReference type="ARBA" id="ARBA00022536"/>
    </source>
</evidence>
<organism evidence="23 24">
    <name type="scientific">Petromyzon marinus</name>
    <name type="common">Sea lamprey</name>
    <dbReference type="NCBI Taxonomy" id="7757"/>
    <lineage>
        <taxon>Eukaryota</taxon>
        <taxon>Metazoa</taxon>
        <taxon>Chordata</taxon>
        <taxon>Craniata</taxon>
        <taxon>Vertebrata</taxon>
        <taxon>Cyclostomata</taxon>
        <taxon>Hyperoartia</taxon>
        <taxon>Petromyzontiformes</taxon>
        <taxon>Petromyzontidae</taxon>
        <taxon>Petromyzon</taxon>
    </lineage>
</organism>
<dbReference type="FunFam" id="2.10.25.140:FF:000001">
    <property type="entry name" value="Delta-like protein"/>
    <property type="match status" value="1"/>
</dbReference>
<evidence type="ECO:0000256" key="6">
    <source>
        <dbReference type="ARBA" id="ARBA00022737"/>
    </source>
</evidence>
<dbReference type="InterPro" id="IPR009030">
    <property type="entry name" value="Growth_fac_rcpt_cys_sf"/>
</dbReference>
<dbReference type="Gene3D" id="2.10.25.140">
    <property type="match status" value="1"/>
</dbReference>
<keyword evidence="14" id="KW-0325">Glycoprotein</keyword>
<evidence type="ECO:0000256" key="13">
    <source>
        <dbReference type="ARBA" id="ARBA00023157"/>
    </source>
</evidence>
<dbReference type="GO" id="GO:0005112">
    <property type="term" value="F:Notch binding"/>
    <property type="evidence" value="ECO:0007669"/>
    <property type="project" value="TreeGrafter"/>
</dbReference>
<evidence type="ECO:0000256" key="15">
    <source>
        <dbReference type="PROSITE-ProRule" id="PRU00076"/>
    </source>
</evidence>
<proteinExistence type="predicted"/>
<protein>
    <recommendedName>
        <fullName evidence="17">Delta-like protein</fullName>
    </recommendedName>
</protein>
<sequence length="698" mass="75236">MALSHLLLTLVVSLCLVQLALSAGIFELKLQEIINSNAFRASGACCKSGSPPSSFCECRTFFRVCLKHYQTHITPDSPCTFGSVLTPVLGSNSFRVHDVRGFANPITFPFSFTWPGTFSLIIEAWHAEASDMSTDHPERLISRLATQRHLSVGEDWSQDTHVSRHSELRYSYRVVCAEHYYGEGCSTYCRARDDTFGHFSCDEAGQKLCLPGWRGPYCSEAVCLPGCSDSHGYCDRPGECKCRVGWQGRHCEECIRYPGCVHGTCQQPWQCTCKEGWGGLFCNQDLNYCTHHKPCQNGASCTNVGQGSYSCMCKPGFTGTNCEVDTNECEGNPCRNGGSCLDLDNDYTCSCPPGFYGKNCDLSAMTCADAPCFNAGSCRDRPQGGYSCACPPGYTGFNCEKKVDQCSNNPCANGGQCEDSGSSYLCRCRAGFAGSRCERNVDDCARLPCLNGGTCHDRVNSFVCSCPSGFTGRECAVAVSPCALTPCFNGGTCLPKQGGGAACECPLGFMGSRCEESLMSPPLAVEMPDAERQEADSGSVFVLCAALGLVFLLLIAAVLTFLLRQLRLRISSATHAPDTETMNNLSDCQKEKELAINVIVTSELKNTNKQLGAEGDCGARKSNYKIKYQGIDYKSSVSEAASNQAEVAESKAAGKSKRASFESGCTESSSSSSSSAPNHTSVYISSITQNECIIATEV</sequence>
<keyword evidence="23" id="KW-1185">Reference proteome</keyword>
<dbReference type="GO" id="GO:0005509">
    <property type="term" value="F:calcium ion binding"/>
    <property type="evidence" value="ECO:0007669"/>
    <property type="project" value="InterPro"/>
</dbReference>
<feature type="transmembrane region" description="Helical" evidence="19">
    <location>
        <begin position="540"/>
        <end position="563"/>
    </location>
</feature>
<dbReference type="Pfam" id="PF01414">
    <property type="entry name" value="DSL"/>
    <property type="match status" value="1"/>
</dbReference>
<dbReference type="PANTHER" id="PTHR12916">
    <property type="entry name" value="CYTOCHROME C OXIDASE POLYPEPTIDE VIC-2"/>
    <property type="match status" value="1"/>
</dbReference>
<dbReference type="SMART" id="SM00179">
    <property type="entry name" value="EGF_CA"/>
    <property type="match status" value="6"/>
</dbReference>
<dbReference type="InterPro" id="IPR000742">
    <property type="entry name" value="EGF"/>
</dbReference>
<dbReference type="SUPFAM" id="SSF57196">
    <property type="entry name" value="EGF/Laminin"/>
    <property type="match status" value="3"/>
</dbReference>
<feature type="disulfide bond" evidence="16">
    <location>
        <begin position="189"/>
        <end position="201"/>
    </location>
</feature>
<evidence type="ECO:0000256" key="16">
    <source>
        <dbReference type="PROSITE-ProRule" id="PRU00377"/>
    </source>
</evidence>
<dbReference type="GO" id="GO:0016020">
    <property type="term" value="C:membrane"/>
    <property type="evidence" value="ECO:0007669"/>
    <property type="project" value="UniProtKB-SubCell"/>
</dbReference>
<keyword evidence="8" id="KW-0106">Calcium</keyword>
<dbReference type="InterPro" id="IPR000152">
    <property type="entry name" value="EGF-type_Asp/Asn_hydroxyl_site"/>
</dbReference>
<evidence type="ECO:0000256" key="19">
    <source>
        <dbReference type="SAM" id="Phobius"/>
    </source>
</evidence>
<dbReference type="PROSITE" id="PS00010">
    <property type="entry name" value="ASX_HYDROXYL"/>
    <property type="match status" value="3"/>
</dbReference>
<feature type="domain" description="DSL" evidence="22">
    <location>
        <begin position="174"/>
        <end position="218"/>
    </location>
</feature>
<dbReference type="InterPro" id="IPR001774">
    <property type="entry name" value="DSL"/>
</dbReference>
<dbReference type="KEGG" id="pmrn:116947915"/>
<keyword evidence="6 17" id="KW-0677">Repeat</keyword>
<keyword evidence="10" id="KW-0914">Notch signaling pathway</keyword>
<comment type="caution">
    <text evidence="15">Lacks conserved residue(s) required for the propagation of feature annotation.</text>
</comment>
<keyword evidence="11 17" id="KW-1133">Transmembrane helix</keyword>
<feature type="domain" description="EGF-like" evidence="21">
    <location>
        <begin position="478"/>
        <end position="515"/>
    </location>
</feature>
<evidence type="ECO:0000256" key="14">
    <source>
        <dbReference type="ARBA" id="ARBA00023180"/>
    </source>
</evidence>
<dbReference type="Gene3D" id="2.10.25.10">
    <property type="entry name" value="Laminin"/>
    <property type="match status" value="7"/>
</dbReference>
<dbReference type="Pfam" id="PF07657">
    <property type="entry name" value="MNNL"/>
    <property type="match status" value="1"/>
</dbReference>
<dbReference type="CDD" id="cd00054">
    <property type="entry name" value="EGF_CA"/>
    <property type="match status" value="5"/>
</dbReference>
<feature type="disulfide bond" evidence="15">
    <location>
        <begin position="313"/>
        <end position="322"/>
    </location>
</feature>
<keyword evidence="13 15" id="KW-1015">Disulfide bond</keyword>
<evidence type="ECO:0000313" key="24">
    <source>
        <dbReference type="RefSeq" id="XP_032820114.1"/>
    </source>
</evidence>
<feature type="domain" description="EGF-like" evidence="21">
    <location>
        <begin position="285"/>
        <end position="323"/>
    </location>
</feature>
<feature type="domain" description="EGF-like" evidence="21">
    <location>
        <begin position="363"/>
        <end position="400"/>
    </location>
</feature>
<dbReference type="PROSITE" id="PS01187">
    <property type="entry name" value="EGF_CA"/>
    <property type="match status" value="2"/>
</dbReference>
<dbReference type="InterPro" id="IPR013032">
    <property type="entry name" value="EGF-like_CS"/>
</dbReference>
<gene>
    <name evidence="24" type="primary">DLL1</name>
</gene>
<feature type="disulfide bond" evidence="15">
    <location>
        <begin position="466"/>
        <end position="475"/>
    </location>
</feature>
<comment type="function">
    <text evidence="17">Putative Notch ligand involved in the mediation of Notch signaling.</text>
</comment>
<evidence type="ECO:0000256" key="7">
    <source>
        <dbReference type="ARBA" id="ARBA00022782"/>
    </source>
</evidence>
<dbReference type="PRINTS" id="PR00010">
    <property type="entry name" value="EGFBLOOD"/>
</dbReference>
<feature type="disulfide bond" evidence="15">
    <location>
        <begin position="428"/>
        <end position="437"/>
    </location>
</feature>
<dbReference type="SMART" id="SM00181">
    <property type="entry name" value="EGF"/>
    <property type="match status" value="8"/>
</dbReference>
<dbReference type="InterPro" id="IPR018097">
    <property type="entry name" value="EGF_Ca-bd_CS"/>
</dbReference>
<dbReference type="FunFam" id="2.10.25.10:FF:000368">
    <property type="entry name" value="Delta-like 3 (Drosophila), isoform CRA_b"/>
    <property type="match status" value="1"/>
</dbReference>
<keyword evidence="9" id="KW-0832">Ubl conjugation</keyword>
<dbReference type="CTD" id="28514"/>
<keyword evidence="5 17" id="KW-0732">Signal</keyword>
<dbReference type="FunFam" id="2.10.25.10:FF:000012">
    <property type="entry name" value="Delta-like protein"/>
    <property type="match status" value="4"/>
</dbReference>
<feature type="domain" description="EGF-like" evidence="21">
    <location>
        <begin position="402"/>
        <end position="438"/>
    </location>
</feature>
<accession>A0AAJ7X3G1</accession>
<feature type="disulfide bond" evidence="16">
    <location>
        <begin position="209"/>
        <end position="218"/>
    </location>
</feature>
<dbReference type="PROSITE" id="PS51051">
    <property type="entry name" value="DSL"/>
    <property type="match status" value="1"/>
</dbReference>
<feature type="disulfide bond" evidence="16">
    <location>
        <begin position="176"/>
        <end position="185"/>
    </location>
</feature>
<evidence type="ECO:0000256" key="8">
    <source>
        <dbReference type="ARBA" id="ARBA00022837"/>
    </source>
</evidence>
<dbReference type="PROSITE" id="PS50026">
    <property type="entry name" value="EGF_3"/>
    <property type="match status" value="6"/>
</dbReference>
<dbReference type="PROSITE" id="PS00022">
    <property type="entry name" value="EGF_1"/>
    <property type="match status" value="8"/>
</dbReference>
<evidence type="ECO:0000256" key="2">
    <source>
        <dbReference type="ARBA" id="ARBA00022473"/>
    </source>
</evidence>
<dbReference type="Gene3D" id="2.60.40.3510">
    <property type="match status" value="1"/>
</dbReference>
<evidence type="ECO:0000256" key="4">
    <source>
        <dbReference type="ARBA" id="ARBA00022692"/>
    </source>
</evidence>
<reference evidence="24" key="1">
    <citation type="submission" date="2025-08" db="UniProtKB">
        <authorList>
            <consortium name="RefSeq"/>
        </authorList>
    </citation>
    <scope>IDENTIFICATION</scope>
    <source>
        <tissue evidence="24">Sperm</tissue>
    </source>
</reference>
<evidence type="ECO:0000313" key="23">
    <source>
        <dbReference type="Proteomes" id="UP001318040"/>
    </source>
</evidence>
<evidence type="ECO:0000256" key="11">
    <source>
        <dbReference type="ARBA" id="ARBA00022989"/>
    </source>
</evidence>
<dbReference type="Pfam" id="PF21700">
    <property type="entry name" value="EGF_DL_JAG"/>
    <property type="match status" value="1"/>
</dbReference>
<evidence type="ECO:0000256" key="10">
    <source>
        <dbReference type="ARBA" id="ARBA00022976"/>
    </source>
</evidence>
<dbReference type="InterPro" id="IPR011651">
    <property type="entry name" value="Notch_ligand_N"/>
</dbReference>
<dbReference type="FunFam" id="2.10.25.10:FF:000018">
    <property type="entry name" value="Delta-like 1"/>
    <property type="match status" value="1"/>
</dbReference>
<evidence type="ECO:0000259" key="22">
    <source>
        <dbReference type="PROSITE" id="PS51051"/>
    </source>
</evidence>
<dbReference type="RefSeq" id="XP_032820114.1">
    <property type="nucleotide sequence ID" value="XM_032964223.1"/>
</dbReference>
<dbReference type="SUPFAM" id="SSF57184">
    <property type="entry name" value="Growth factor receptor domain"/>
    <property type="match status" value="1"/>
</dbReference>
<feature type="region of interest" description="Disordered" evidence="18">
    <location>
        <begin position="648"/>
        <end position="679"/>
    </location>
</feature>
<comment type="subcellular location">
    <subcellularLocation>
        <location evidence="1 17">Membrane</location>
        <topology evidence="1 17">Single-pass type I membrane protein</topology>
    </subcellularLocation>
</comment>
<evidence type="ECO:0000256" key="5">
    <source>
        <dbReference type="ARBA" id="ARBA00022729"/>
    </source>
</evidence>
<dbReference type="InterPro" id="IPR001881">
    <property type="entry name" value="EGF-like_Ca-bd_dom"/>
</dbReference>
<dbReference type="FunFam" id="2.10.25.10:FF:000064">
    <property type="entry name" value="Delta-like protein"/>
    <property type="match status" value="1"/>
</dbReference>
<evidence type="ECO:0000256" key="18">
    <source>
        <dbReference type="SAM" id="MobiDB-lite"/>
    </source>
</evidence>
<evidence type="ECO:0000256" key="20">
    <source>
        <dbReference type="SAM" id="SignalP"/>
    </source>
</evidence>
<dbReference type="Pfam" id="PF12661">
    <property type="entry name" value="hEGF"/>
    <property type="match status" value="1"/>
</dbReference>
<keyword evidence="4 17" id="KW-0812">Transmembrane</keyword>
<dbReference type="PANTHER" id="PTHR12916:SF4">
    <property type="entry name" value="UNINFLATABLE, ISOFORM C"/>
    <property type="match status" value="1"/>
</dbReference>
<evidence type="ECO:0000259" key="21">
    <source>
        <dbReference type="PROSITE" id="PS50026"/>
    </source>
</evidence>
<dbReference type="GeneID" id="116947915"/>
<dbReference type="PROSITE" id="PS01186">
    <property type="entry name" value="EGF_2"/>
    <property type="match status" value="7"/>
</dbReference>